<evidence type="ECO:0000259" key="5">
    <source>
        <dbReference type="PROSITE" id="PS50072"/>
    </source>
</evidence>
<evidence type="ECO:0000256" key="3">
    <source>
        <dbReference type="ARBA" id="ARBA00023235"/>
    </source>
</evidence>
<name>A0ABY6AC44_9GAMM</name>
<comment type="catalytic activity">
    <reaction evidence="4">
        <text>[protein]-peptidylproline (omega=180) = [protein]-peptidylproline (omega=0)</text>
        <dbReference type="Rhea" id="RHEA:16237"/>
        <dbReference type="Rhea" id="RHEA-COMP:10747"/>
        <dbReference type="Rhea" id="RHEA-COMP:10748"/>
        <dbReference type="ChEBI" id="CHEBI:83833"/>
        <dbReference type="ChEBI" id="CHEBI:83834"/>
        <dbReference type="EC" id="5.2.1.8"/>
    </reaction>
</comment>
<dbReference type="PROSITE" id="PS00170">
    <property type="entry name" value="CSA_PPIASE_1"/>
    <property type="match status" value="1"/>
</dbReference>
<dbReference type="EC" id="5.2.1.8" evidence="4"/>
<dbReference type="CDD" id="cd01920">
    <property type="entry name" value="cyclophilin_EcCYP_like"/>
    <property type="match status" value="1"/>
</dbReference>
<evidence type="ECO:0000256" key="1">
    <source>
        <dbReference type="ARBA" id="ARBA00007365"/>
    </source>
</evidence>
<feature type="signal peptide" evidence="4">
    <location>
        <begin position="1"/>
        <end position="27"/>
    </location>
</feature>
<dbReference type="PRINTS" id="PR00153">
    <property type="entry name" value="CSAPPISMRASE"/>
</dbReference>
<organism evidence="6 7">
    <name type="scientific">Thalassolituus hydrocarboniclasticus</name>
    <dbReference type="NCBI Taxonomy" id="2742796"/>
    <lineage>
        <taxon>Bacteria</taxon>
        <taxon>Pseudomonadati</taxon>
        <taxon>Pseudomonadota</taxon>
        <taxon>Gammaproteobacteria</taxon>
        <taxon>Oceanospirillales</taxon>
        <taxon>Oceanospirillaceae</taxon>
        <taxon>Thalassolituus</taxon>
    </lineage>
</organism>
<evidence type="ECO:0000256" key="4">
    <source>
        <dbReference type="RuleBase" id="RU363019"/>
    </source>
</evidence>
<keyword evidence="7" id="KW-1185">Reference proteome</keyword>
<keyword evidence="2 4" id="KW-0697">Rotamase</keyword>
<dbReference type="EMBL" id="CP054475">
    <property type="protein sequence ID" value="UXD87989.1"/>
    <property type="molecule type" value="Genomic_DNA"/>
</dbReference>
<keyword evidence="4" id="KW-0732">Signal</keyword>
<accession>A0ABY6AC44</accession>
<dbReference type="InterPro" id="IPR029000">
    <property type="entry name" value="Cyclophilin-like_dom_sf"/>
</dbReference>
<dbReference type="InterPro" id="IPR020892">
    <property type="entry name" value="Cyclophilin-type_PPIase_CS"/>
</dbReference>
<evidence type="ECO:0000313" key="6">
    <source>
        <dbReference type="EMBL" id="UXD87989.1"/>
    </source>
</evidence>
<dbReference type="GO" id="GO:0016853">
    <property type="term" value="F:isomerase activity"/>
    <property type="evidence" value="ECO:0007669"/>
    <property type="project" value="UniProtKB-KW"/>
</dbReference>
<proteinExistence type="inferred from homology"/>
<dbReference type="Proteomes" id="UP001065322">
    <property type="component" value="Chromosome"/>
</dbReference>
<sequence>MQRLIKTTLQSAALSLSVLLAPLSLHAAEAADSVHVLMKTSAGDIELELDRSKAPISVDNFLTYVESKHYDGTVFHRVIRDFMIQGGGFGADMRQKATLPPIKNEAENGLKNTRGSIAMARTSVIDSATSQFFINVKDNSFLDHGARDFGYAVFGKVVKGMDVVDSIATSPTGARDIPRETILIESVSVISDDNTAEAAEAQ</sequence>
<dbReference type="PANTHER" id="PTHR43246">
    <property type="entry name" value="PEPTIDYL-PROLYL CIS-TRANS ISOMERASE CYP38, CHLOROPLASTIC"/>
    <property type="match status" value="1"/>
</dbReference>
<protein>
    <recommendedName>
        <fullName evidence="4">Peptidyl-prolyl cis-trans isomerase</fullName>
        <shortName evidence="4">PPIase</shortName>
        <ecNumber evidence="4">5.2.1.8</ecNumber>
    </recommendedName>
</protein>
<reference evidence="7" key="1">
    <citation type="submission" date="2020-06" db="EMBL/GenBank/DDBJ databases">
        <title>Thalassolituus marinus alknpb1M-1, a hydrocarbon-degrading bacterium isolated from the deep-sea overlying water using an in-situ strategy from the South China Sea basin.</title>
        <authorList>
            <person name="Dong C."/>
            <person name="Chen Y."/>
            <person name="Shao Z."/>
        </authorList>
    </citation>
    <scope>NUCLEOTIDE SEQUENCE [LARGE SCALE GENOMIC DNA]</scope>
    <source>
        <strain evidence="7">alknpb1M-1</strain>
    </source>
</reference>
<comment type="function">
    <text evidence="4">PPIases accelerate the folding of proteins. It catalyzes the cis-trans isomerization of proline imidic peptide bonds in oligopeptides.</text>
</comment>
<dbReference type="Gene3D" id="2.40.100.10">
    <property type="entry name" value="Cyclophilin-like"/>
    <property type="match status" value="1"/>
</dbReference>
<dbReference type="SUPFAM" id="SSF50891">
    <property type="entry name" value="Cyclophilin-like"/>
    <property type="match status" value="1"/>
</dbReference>
<gene>
    <name evidence="6" type="ORF">HUF19_11350</name>
</gene>
<feature type="domain" description="PPIase cyclophilin-type" evidence="5">
    <location>
        <begin position="40"/>
        <end position="189"/>
    </location>
</feature>
<feature type="chain" id="PRO_5044951075" description="Peptidyl-prolyl cis-trans isomerase" evidence="4">
    <location>
        <begin position="28"/>
        <end position="202"/>
    </location>
</feature>
<dbReference type="InterPro" id="IPR002130">
    <property type="entry name" value="Cyclophilin-type_PPIase_dom"/>
</dbReference>
<comment type="similarity">
    <text evidence="1 4">Belongs to the cyclophilin-type PPIase family.</text>
</comment>
<dbReference type="InterPro" id="IPR044665">
    <property type="entry name" value="E_coli_cyclophilin_A-like"/>
</dbReference>
<evidence type="ECO:0000256" key="2">
    <source>
        <dbReference type="ARBA" id="ARBA00023110"/>
    </source>
</evidence>
<evidence type="ECO:0000313" key="7">
    <source>
        <dbReference type="Proteomes" id="UP001065322"/>
    </source>
</evidence>
<dbReference type="Pfam" id="PF00160">
    <property type="entry name" value="Pro_isomerase"/>
    <property type="match status" value="1"/>
</dbReference>
<keyword evidence="3 4" id="KW-0413">Isomerase</keyword>
<dbReference type="PROSITE" id="PS50072">
    <property type="entry name" value="CSA_PPIASE_2"/>
    <property type="match status" value="1"/>
</dbReference>